<keyword evidence="1" id="KW-0808">Transferase</keyword>
<evidence type="ECO:0000313" key="10">
    <source>
        <dbReference type="EMBL" id="GAA0372654.1"/>
    </source>
</evidence>
<dbReference type="CDD" id="cd02440">
    <property type="entry name" value="AdoMet_MTases"/>
    <property type="match status" value="1"/>
</dbReference>
<dbReference type="PANTHER" id="PTHR43675:SF8">
    <property type="entry name" value="ARSENITE METHYLTRANSFERASE"/>
    <property type="match status" value="1"/>
</dbReference>
<comment type="catalytic activity">
    <reaction evidence="8">
        <text>arsenic triglutathione + 3 [thioredoxin]-dithiol + 3 S-adenosyl-L-methionine = trimethylarsine + 3 [thioredoxin]-disulfide + 3 glutathione + 3 S-adenosyl-L-homocysteine + 3 H(+)</text>
        <dbReference type="Rhea" id="RHEA:69432"/>
        <dbReference type="Rhea" id="RHEA-COMP:10698"/>
        <dbReference type="Rhea" id="RHEA-COMP:10700"/>
        <dbReference type="ChEBI" id="CHEBI:15378"/>
        <dbReference type="ChEBI" id="CHEBI:27130"/>
        <dbReference type="ChEBI" id="CHEBI:29950"/>
        <dbReference type="ChEBI" id="CHEBI:50058"/>
        <dbReference type="ChEBI" id="CHEBI:57856"/>
        <dbReference type="ChEBI" id="CHEBI:57925"/>
        <dbReference type="ChEBI" id="CHEBI:59789"/>
        <dbReference type="ChEBI" id="CHEBI:183640"/>
        <dbReference type="EC" id="2.1.1.137"/>
    </reaction>
</comment>
<evidence type="ECO:0000256" key="2">
    <source>
        <dbReference type="ARBA" id="ARBA00022691"/>
    </source>
</evidence>
<dbReference type="GO" id="GO:0032259">
    <property type="term" value="P:methylation"/>
    <property type="evidence" value="ECO:0007669"/>
    <property type="project" value="UniProtKB-KW"/>
</dbReference>
<dbReference type="InterPro" id="IPR025714">
    <property type="entry name" value="Methyltranfer_dom"/>
</dbReference>
<feature type="domain" description="Methyltransferase" evidence="9">
    <location>
        <begin position="76"/>
        <end position="216"/>
    </location>
</feature>
<dbReference type="InterPro" id="IPR029063">
    <property type="entry name" value="SAM-dependent_MTases_sf"/>
</dbReference>
<dbReference type="NCBIfam" id="NF008823">
    <property type="entry name" value="PRK11873.1"/>
    <property type="match status" value="1"/>
</dbReference>
<evidence type="ECO:0000256" key="1">
    <source>
        <dbReference type="ARBA" id="ARBA00022679"/>
    </source>
</evidence>
<dbReference type="Proteomes" id="UP001500063">
    <property type="component" value="Unassembled WGS sequence"/>
</dbReference>
<gene>
    <name evidence="10" type="ORF">GCM10010319_58560</name>
</gene>
<comment type="caution">
    <text evidence="10">The sequence shown here is derived from an EMBL/GenBank/DDBJ whole genome shotgun (WGS) entry which is preliminary data.</text>
</comment>
<keyword evidence="10" id="KW-0489">Methyltransferase</keyword>
<keyword evidence="2" id="KW-0949">S-adenosyl-L-methionine</keyword>
<dbReference type="Gene3D" id="3.40.50.150">
    <property type="entry name" value="Vaccinia Virus protein VP39"/>
    <property type="match status" value="1"/>
</dbReference>
<comment type="catalytic activity">
    <reaction evidence="7">
        <text>arsenic triglutathione + 2 [thioredoxin]-dithiol + 2 S-adenosyl-L-methionine + H2O = dimethylarsinous acid + 2 [thioredoxin]-disulfide + 3 glutathione + 2 S-adenosyl-L-homocysteine + 2 H(+)</text>
        <dbReference type="Rhea" id="RHEA:69464"/>
        <dbReference type="Rhea" id="RHEA-COMP:10698"/>
        <dbReference type="Rhea" id="RHEA-COMP:10700"/>
        <dbReference type="ChEBI" id="CHEBI:15377"/>
        <dbReference type="ChEBI" id="CHEBI:15378"/>
        <dbReference type="ChEBI" id="CHEBI:23808"/>
        <dbReference type="ChEBI" id="CHEBI:29950"/>
        <dbReference type="ChEBI" id="CHEBI:50058"/>
        <dbReference type="ChEBI" id="CHEBI:57856"/>
        <dbReference type="ChEBI" id="CHEBI:57925"/>
        <dbReference type="ChEBI" id="CHEBI:59789"/>
        <dbReference type="ChEBI" id="CHEBI:183640"/>
        <dbReference type="EC" id="2.1.1.137"/>
    </reaction>
</comment>
<evidence type="ECO:0000256" key="4">
    <source>
        <dbReference type="ARBA" id="ARBA00034521"/>
    </source>
</evidence>
<evidence type="ECO:0000256" key="8">
    <source>
        <dbReference type="ARBA" id="ARBA00048428"/>
    </source>
</evidence>
<evidence type="ECO:0000256" key="3">
    <source>
        <dbReference type="ARBA" id="ARBA00034487"/>
    </source>
</evidence>
<evidence type="ECO:0000313" key="11">
    <source>
        <dbReference type="Proteomes" id="UP001500063"/>
    </source>
</evidence>
<comment type="similarity">
    <text evidence="3">Belongs to the methyltransferase superfamily. Arsenite methyltransferase family.</text>
</comment>
<evidence type="ECO:0000259" key="9">
    <source>
        <dbReference type="Pfam" id="PF13847"/>
    </source>
</evidence>
<name>A0ABP3HMM9_9ACTN</name>
<evidence type="ECO:0000256" key="5">
    <source>
        <dbReference type="ARBA" id="ARBA00034545"/>
    </source>
</evidence>
<sequence>MSEQSADLRETVRQRYAAAAVQVAEGGSACCGPQAIEVDENFGSTLYASAEREVLPAEAVAASLGCGNPTAVADLHEGERVLDLGSGGGIDVLLSARRVGPTGKAYGLDMTEEMLALALANAAKAGATNVEFLKGAIEAIPLPANAIDVVISNCVINLSTDKQAVFAETFRVLVPGGRIGVSDVVAADDLTTEQRADRGDYVGCIAGALSLAEYRQGLEVAGFMDIEITPTHQVADGMHSAIVRATKPTAADPARPETCCGVAACCADSEEAADPAVTAHEAKSAAGCGCR</sequence>
<dbReference type="Pfam" id="PF13847">
    <property type="entry name" value="Methyltransf_31"/>
    <property type="match status" value="1"/>
</dbReference>
<reference evidence="11" key="1">
    <citation type="journal article" date="2019" name="Int. J. Syst. Evol. Microbiol.">
        <title>The Global Catalogue of Microorganisms (GCM) 10K type strain sequencing project: providing services to taxonomists for standard genome sequencing and annotation.</title>
        <authorList>
            <consortium name="The Broad Institute Genomics Platform"/>
            <consortium name="The Broad Institute Genome Sequencing Center for Infectious Disease"/>
            <person name="Wu L."/>
            <person name="Ma J."/>
        </authorList>
    </citation>
    <scope>NUCLEOTIDE SEQUENCE [LARGE SCALE GENOMIC DNA]</scope>
    <source>
        <strain evidence="11">JCM 4565</strain>
    </source>
</reference>
<dbReference type="GO" id="GO:0008168">
    <property type="term" value="F:methyltransferase activity"/>
    <property type="evidence" value="ECO:0007669"/>
    <property type="project" value="UniProtKB-KW"/>
</dbReference>
<dbReference type="SUPFAM" id="SSF53335">
    <property type="entry name" value="S-adenosyl-L-methionine-dependent methyltransferases"/>
    <property type="match status" value="1"/>
</dbReference>
<keyword evidence="11" id="KW-1185">Reference proteome</keyword>
<proteinExistence type="inferred from homology"/>
<comment type="catalytic activity">
    <reaction evidence="6">
        <text>arsenic triglutathione + [thioredoxin]-dithiol + S-adenosyl-L-methionine + 2 H2O = methylarsonous acid + [thioredoxin]-disulfide + 3 glutathione + S-adenosyl-L-homocysteine + H(+)</text>
        <dbReference type="Rhea" id="RHEA:69460"/>
        <dbReference type="Rhea" id="RHEA-COMP:10698"/>
        <dbReference type="Rhea" id="RHEA-COMP:10700"/>
        <dbReference type="ChEBI" id="CHEBI:15377"/>
        <dbReference type="ChEBI" id="CHEBI:15378"/>
        <dbReference type="ChEBI" id="CHEBI:17826"/>
        <dbReference type="ChEBI" id="CHEBI:29950"/>
        <dbReference type="ChEBI" id="CHEBI:50058"/>
        <dbReference type="ChEBI" id="CHEBI:57856"/>
        <dbReference type="ChEBI" id="CHEBI:57925"/>
        <dbReference type="ChEBI" id="CHEBI:59789"/>
        <dbReference type="ChEBI" id="CHEBI:183640"/>
        <dbReference type="EC" id="2.1.1.137"/>
    </reaction>
</comment>
<dbReference type="EC" id="2.1.1.137" evidence="4"/>
<evidence type="ECO:0000256" key="6">
    <source>
        <dbReference type="ARBA" id="ARBA00047941"/>
    </source>
</evidence>
<dbReference type="EMBL" id="BAAABW010000028">
    <property type="protein sequence ID" value="GAA0372654.1"/>
    <property type="molecule type" value="Genomic_DNA"/>
</dbReference>
<evidence type="ECO:0000256" key="7">
    <source>
        <dbReference type="ARBA" id="ARBA00047943"/>
    </source>
</evidence>
<dbReference type="RefSeq" id="WP_344122572.1">
    <property type="nucleotide sequence ID" value="NZ_BAAABW010000028.1"/>
</dbReference>
<dbReference type="PANTHER" id="PTHR43675">
    <property type="entry name" value="ARSENITE METHYLTRANSFERASE"/>
    <property type="match status" value="1"/>
</dbReference>
<organism evidence="10 11">
    <name type="scientific">Streptomyces blastmyceticus</name>
    <dbReference type="NCBI Taxonomy" id="68180"/>
    <lineage>
        <taxon>Bacteria</taxon>
        <taxon>Bacillati</taxon>
        <taxon>Actinomycetota</taxon>
        <taxon>Actinomycetes</taxon>
        <taxon>Kitasatosporales</taxon>
        <taxon>Streptomycetaceae</taxon>
        <taxon>Streptomyces</taxon>
    </lineage>
</organism>
<protein>
    <recommendedName>
        <fullName evidence="5">Arsenite methyltransferase</fullName>
        <ecNumber evidence="4">2.1.1.137</ecNumber>
    </recommendedName>
</protein>
<dbReference type="InterPro" id="IPR026669">
    <property type="entry name" value="Arsenite_MeTrfase-like"/>
</dbReference>
<accession>A0ABP3HMM9</accession>